<protein>
    <submittedName>
        <fullName evidence="2">Uncharacterized protein</fullName>
    </submittedName>
</protein>
<gene>
    <name evidence="3" type="ORF">ABB37_02165</name>
    <name evidence="2" type="ORF">ABB37_08894</name>
</gene>
<accession>A0A0N0VD78</accession>
<evidence type="ECO:0000313" key="4">
    <source>
        <dbReference type="Proteomes" id="UP000037923"/>
    </source>
</evidence>
<dbReference type="AlphaFoldDB" id="A0A0N0VD78"/>
<sequence length="186" mass="20625">MKLLEKRVLNDVDELRQLLAKTQPGKTHLSRPAAAEDGLHSVRITPPSPRHTTADATENSEEDVFDVTDVRTWRGALDGLSLMEVDIALRKLFFDGQLNAPTAEAQGCYSSLRDWVQSAQQMPSLFEYQATQCTDHVSRLIVALKSNTFPELTYAKLASARRDRVNGMDALMGLVKAVAPAKKEQC</sequence>
<organism evidence="2 4">
    <name type="scientific">Leptomonas pyrrhocoris</name>
    <name type="common">Firebug parasite</name>
    <dbReference type="NCBI Taxonomy" id="157538"/>
    <lineage>
        <taxon>Eukaryota</taxon>
        <taxon>Discoba</taxon>
        <taxon>Euglenozoa</taxon>
        <taxon>Kinetoplastea</taxon>
        <taxon>Metakinetoplastina</taxon>
        <taxon>Trypanosomatida</taxon>
        <taxon>Trypanosomatidae</taxon>
        <taxon>Leishmaniinae</taxon>
        <taxon>Leptomonas</taxon>
    </lineage>
</organism>
<dbReference type="VEuPathDB" id="TriTrypDB:LpyrH10_27_0490"/>
<evidence type="ECO:0000256" key="1">
    <source>
        <dbReference type="SAM" id="MobiDB-lite"/>
    </source>
</evidence>
<keyword evidence="4" id="KW-1185">Reference proteome</keyword>
<dbReference type="RefSeq" id="XP_015662473.1">
    <property type="nucleotide sequence ID" value="XM_015798995.1"/>
</dbReference>
<dbReference type="GeneID" id="26902460"/>
<feature type="region of interest" description="Disordered" evidence="1">
    <location>
        <begin position="23"/>
        <end position="61"/>
    </location>
</feature>
<proteinExistence type="predicted"/>
<comment type="caution">
    <text evidence="2">The sequence shown here is derived from an EMBL/GenBank/DDBJ whole genome shotgun (WGS) entry which is preliminary data.</text>
</comment>
<dbReference type="EMBL" id="LGTL01000027">
    <property type="protein sequence ID" value="KPA74894.1"/>
    <property type="molecule type" value="Genomic_DNA"/>
</dbReference>
<dbReference type="GeneID" id="26909177"/>
<dbReference type="VEuPathDB" id="TriTrypDB:LpyrH10_03_3160"/>
<evidence type="ECO:0000313" key="3">
    <source>
        <dbReference type="EMBL" id="KPA84034.1"/>
    </source>
</evidence>
<dbReference type="EMBL" id="LGTL01000003">
    <property type="protein sequence ID" value="KPA84034.1"/>
    <property type="molecule type" value="Genomic_DNA"/>
</dbReference>
<dbReference type="RefSeq" id="XP_015653333.1">
    <property type="nucleotide sequence ID" value="XM_015808048.1"/>
</dbReference>
<evidence type="ECO:0000313" key="2">
    <source>
        <dbReference type="EMBL" id="KPA74894.1"/>
    </source>
</evidence>
<dbReference type="Proteomes" id="UP000037923">
    <property type="component" value="Unassembled WGS sequence"/>
</dbReference>
<name>A0A0N0VD78_LEPPY</name>
<reference evidence="2 4" key="1">
    <citation type="submission" date="2015-07" db="EMBL/GenBank/DDBJ databases">
        <title>High-quality genome of monoxenous trypanosomatid Leptomonas pyrrhocoris.</title>
        <authorList>
            <person name="Flegontov P."/>
            <person name="Butenko A."/>
            <person name="Firsov S."/>
            <person name="Vlcek C."/>
            <person name="Logacheva M.D."/>
            <person name="Field M."/>
            <person name="Filatov D."/>
            <person name="Flegontova O."/>
            <person name="Gerasimov E."/>
            <person name="Jackson A.P."/>
            <person name="Kelly S."/>
            <person name="Opperdoes F."/>
            <person name="O'Reilly A."/>
            <person name="Votypka J."/>
            <person name="Yurchenko V."/>
            <person name="Lukes J."/>
        </authorList>
    </citation>
    <scope>NUCLEOTIDE SEQUENCE [LARGE SCALE GENOMIC DNA]</scope>
    <source>
        <strain evidence="2">H10</strain>
    </source>
</reference>